<reference evidence="3" key="1">
    <citation type="submission" date="2011-01" db="EMBL/GenBank/DDBJ databases">
        <authorList>
            <person name="Muzny D."/>
            <person name="Qin X."/>
            <person name="Buhay C."/>
            <person name="Dugan-Rocha S."/>
            <person name="Ding Y."/>
            <person name="Chen G."/>
            <person name="Hawes A."/>
            <person name="Holder M."/>
            <person name="Jhangiani S."/>
            <person name="Johnson A."/>
            <person name="Khan Z."/>
            <person name="Li Z."/>
            <person name="Liu W."/>
            <person name="Liu X."/>
            <person name="Perez L."/>
            <person name="Shen H."/>
            <person name="Wang Q."/>
            <person name="Watt J."/>
            <person name="Xi L."/>
            <person name="Xin Y."/>
            <person name="Zhou J."/>
            <person name="Deng J."/>
            <person name="Jiang H."/>
            <person name="Liu Y."/>
            <person name="Qu J."/>
            <person name="Song X.-Z."/>
            <person name="Zhang L."/>
            <person name="Villasana D."/>
            <person name="Johnson A."/>
            <person name="Liu J."/>
            <person name="Liyanage D."/>
            <person name="Lorensuhewa L."/>
            <person name="Robinson T."/>
            <person name="Song A."/>
            <person name="Song B.-B."/>
            <person name="Dinh H."/>
            <person name="Thornton R."/>
            <person name="Coyle M."/>
            <person name="Francisco L."/>
            <person name="Jackson L."/>
            <person name="Javaid M."/>
            <person name="Korchina V."/>
            <person name="Kovar C."/>
            <person name="Mata R."/>
            <person name="Mathew T."/>
            <person name="Ngo R."/>
            <person name="Nguyen L."/>
            <person name="Nguyen N."/>
            <person name="Okwuonu G."/>
            <person name="Ongeri F."/>
            <person name="Pham C."/>
            <person name="Simmons D."/>
            <person name="Wilczek-Boney K."/>
            <person name="Hale W."/>
            <person name="Jakkamsetti A."/>
            <person name="Pham P."/>
            <person name="Ruth R."/>
            <person name="San Lucas F."/>
            <person name="Warren J."/>
            <person name="Zhang J."/>
            <person name="Zhao Z."/>
            <person name="Zhou C."/>
            <person name="Zhu D."/>
            <person name="Lee S."/>
            <person name="Bess C."/>
            <person name="Blankenburg K."/>
            <person name="Forbes L."/>
            <person name="Fu Q."/>
            <person name="Gubbala S."/>
            <person name="Hirani K."/>
            <person name="Jayaseelan J.C."/>
            <person name="Lara F."/>
            <person name="Munidasa M."/>
            <person name="Palculict T."/>
            <person name="Patil S."/>
            <person name="Pu L.-L."/>
            <person name="Saada N."/>
            <person name="Tang L."/>
            <person name="Weissenberger G."/>
            <person name="Zhu Y."/>
            <person name="Hemphill L."/>
            <person name="Shang Y."/>
            <person name="Youmans B."/>
            <person name="Ayvaz T."/>
            <person name="Ross M."/>
            <person name="Santibanez J."/>
            <person name="Aqrawi P."/>
            <person name="Gross S."/>
            <person name="Joshi V."/>
            <person name="Fowler G."/>
            <person name="Nazareth L."/>
            <person name="Reid J."/>
            <person name="Worley K."/>
            <person name="Petrosino J."/>
            <person name="Highlander S."/>
            <person name="Gibbs R."/>
        </authorList>
    </citation>
    <scope>NUCLEOTIDE SEQUENCE [LARGE SCALE GENOMIC DNA]</scope>
    <source>
        <strain evidence="3">ATCC 33269</strain>
    </source>
</reference>
<dbReference type="InterPro" id="IPR008969">
    <property type="entry name" value="CarboxyPept-like_regulatory"/>
</dbReference>
<keyword evidence="4" id="KW-1185">Reference proteome</keyword>
<evidence type="ECO:0000259" key="2">
    <source>
        <dbReference type="Pfam" id="PF07715"/>
    </source>
</evidence>
<organism evidence="3 4">
    <name type="scientific">Hoylesella oralis ATCC 33269</name>
    <dbReference type="NCBI Taxonomy" id="873533"/>
    <lineage>
        <taxon>Bacteria</taxon>
        <taxon>Pseudomonadati</taxon>
        <taxon>Bacteroidota</taxon>
        <taxon>Bacteroidia</taxon>
        <taxon>Bacteroidales</taxon>
        <taxon>Prevotellaceae</taxon>
        <taxon>Hoylesella</taxon>
    </lineage>
</organism>
<evidence type="ECO:0000313" key="3">
    <source>
        <dbReference type="EMBL" id="EFZ36571.1"/>
    </source>
</evidence>
<protein>
    <submittedName>
        <fullName evidence="3">TonB-linked outer membrane protein, SusC/RagA family</fullName>
    </submittedName>
</protein>
<dbReference type="AlphaFoldDB" id="E7RQN3"/>
<comment type="caution">
    <text evidence="3">The sequence shown here is derived from an EMBL/GenBank/DDBJ whole genome shotgun (WGS) entry which is preliminary data.</text>
</comment>
<feature type="signal peptide" evidence="1">
    <location>
        <begin position="1"/>
        <end position="27"/>
    </location>
</feature>
<dbReference type="EMBL" id="AEPE02000005">
    <property type="protein sequence ID" value="EFZ36571.1"/>
    <property type="molecule type" value="Genomic_DNA"/>
</dbReference>
<evidence type="ECO:0000313" key="4">
    <source>
        <dbReference type="Proteomes" id="UP000005580"/>
    </source>
</evidence>
<dbReference type="eggNOG" id="COG1629">
    <property type="taxonomic scope" value="Bacteria"/>
</dbReference>
<dbReference type="InterPro" id="IPR037066">
    <property type="entry name" value="Plug_dom_sf"/>
</dbReference>
<proteinExistence type="predicted"/>
<dbReference type="InterPro" id="IPR023997">
    <property type="entry name" value="TonB-dep_OMP_SusC/RagA_CS"/>
</dbReference>
<dbReference type="SUPFAM" id="SSF49464">
    <property type="entry name" value="Carboxypeptidase regulatory domain-like"/>
    <property type="match status" value="1"/>
</dbReference>
<feature type="chain" id="PRO_5003221628" evidence="1">
    <location>
        <begin position="28"/>
        <end position="1062"/>
    </location>
</feature>
<dbReference type="Proteomes" id="UP000005580">
    <property type="component" value="Unassembled WGS sequence"/>
</dbReference>
<name>E7RQN3_9BACT</name>
<dbReference type="Gene3D" id="2.170.130.10">
    <property type="entry name" value="TonB-dependent receptor, plug domain"/>
    <property type="match status" value="1"/>
</dbReference>
<dbReference type="Pfam" id="PF07715">
    <property type="entry name" value="Plug"/>
    <property type="match status" value="1"/>
</dbReference>
<dbReference type="NCBIfam" id="TIGR04057">
    <property type="entry name" value="SusC_RagA_signa"/>
    <property type="match status" value="1"/>
</dbReference>
<dbReference type="HOGENOM" id="CLU_004317_1_0_10"/>
<feature type="domain" description="TonB-dependent receptor plug" evidence="2">
    <location>
        <begin position="129"/>
        <end position="226"/>
    </location>
</feature>
<gene>
    <name evidence="3" type="ORF">HMPREF0663_11484</name>
</gene>
<dbReference type="Gene3D" id="2.60.40.1120">
    <property type="entry name" value="Carboxypeptidase-like, regulatory domain"/>
    <property type="match status" value="1"/>
</dbReference>
<sequence length="1062" mass="119533">MFKANTEKLWKGLLLIAILLVSIPAFAAPIKVTGRVQDVNGDPLIGVSVKEKGTNNVTVTDVNGIYNIACSSDKAILVAEYIGFQSEERKVTGTLIDFVLKDEVSKLDEVTVVGYTTARKVSVLGAQSSLKMDHVKAPVANMSSILAGRVSGVVSVQRTGLPGQDDSDIWVRGISTLTNRNEGPLILVDGIERSFNNLDPEDIQSVTVLKDAASTAVYGVRGGNGVIIITTKPGVVSKPKFSVDVYQGITQLTKVPDLADGIEYMNAVNEAYNNSYGKAYYSQQYITNTKVANGLPTPELTSEQRAELESQRSINKYLYPNVDWMRELYHKYGWNRRVNLNIRGGAPNANYYISLSYYQEKGLTKTDPTQDYSTEIDYNRYNFLTNVNLKATKMTNIDVGVSGYFASGNYPNRSLNDIYTRAMNTNPVIYPVQYPNGENPGYSQVQRELDNPWVELTRRGYQTQYNTQVNSNLKITQDLGFWDWSKGLTARALVAFDVRATQTLSYSVDNSTWKPSGSKDPTTGDTWLDDGNLYDENGNIKLQEEFKGNTTMSFKSDKWVYRTFYFEAALDYKHTFAKRHNVSGLVVFNIRNYRDANGDLIGSLPHKQESLSARATYDYDNRYFVEANLGYTGSENFAKGHRFGTFPAWAIGWVPSNEGWWKPVSHVISFLKLRYSDGTVGNDSQNGRFGYFTEITGKSGYSSYWGTDGIGYNKYGFQAQWSKIRKQDLGIEINFLHDDLTFVFDLFKERRTKIFVDRNNLPLLAGFAATASANVGIVKNKGYEIALEYSHQFGKDLFVSVRGNITENTDKVVENAEAEPAYPWLERRGHNVLARWGYIAEGLYTSTEQITQRGITQFGETHPGELVKPGDIMYKDLNGDKHIDENDMTCIGRGDIPRIYYGFGGDIRYKNIGVGVLFQGVADADRELQGNGIRPFRSSTGGGTLYSNITDRWNSNNPTKTDVFYPRLAWGEKDASNTNNFVTSTWWQRDVSFMRLKQFTISYYFPKAWERNGILKGGRFYIMGENVFTFSKFKLWDPELNTDNGISYPNVRTFSVGVNFNI</sequence>
<dbReference type="SUPFAM" id="SSF56935">
    <property type="entry name" value="Porins"/>
    <property type="match status" value="1"/>
</dbReference>
<dbReference type="InterPro" id="IPR012910">
    <property type="entry name" value="Plug_dom"/>
</dbReference>
<dbReference type="Pfam" id="PF13715">
    <property type="entry name" value="CarbopepD_reg_2"/>
    <property type="match status" value="1"/>
</dbReference>
<keyword evidence="1" id="KW-0732">Signal</keyword>
<dbReference type="NCBIfam" id="TIGR04056">
    <property type="entry name" value="OMP_RagA_SusC"/>
    <property type="match status" value="1"/>
</dbReference>
<dbReference type="FunFam" id="2.170.130.10:FF:000003">
    <property type="entry name" value="SusC/RagA family TonB-linked outer membrane protein"/>
    <property type="match status" value="1"/>
</dbReference>
<evidence type="ECO:0000256" key="1">
    <source>
        <dbReference type="SAM" id="SignalP"/>
    </source>
</evidence>
<dbReference type="RefSeq" id="WP_004369621.1">
    <property type="nucleotide sequence ID" value="NZ_GL833119.1"/>
</dbReference>
<accession>E7RQN3</accession>
<dbReference type="STRING" id="28134.SAMN05444288_2064"/>
<dbReference type="InterPro" id="IPR023996">
    <property type="entry name" value="TonB-dep_OMP_SusC/RagA"/>
</dbReference>